<dbReference type="GO" id="GO:0008909">
    <property type="term" value="F:isochorismate synthase activity"/>
    <property type="evidence" value="ECO:0007669"/>
    <property type="project" value="UniProtKB-EC"/>
</dbReference>
<evidence type="ECO:0000313" key="7">
    <source>
        <dbReference type="Proteomes" id="UP001649381"/>
    </source>
</evidence>
<dbReference type="NCBIfam" id="TIGR00543">
    <property type="entry name" value="isochor_syn"/>
    <property type="match status" value="1"/>
</dbReference>
<evidence type="ECO:0000256" key="2">
    <source>
        <dbReference type="ARBA" id="ARBA00005297"/>
    </source>
</evidence>
<evidence type="ECO:0000256" key="1">
    <source>
        <dbReference type="ARBA" id="ARBA00000799"/>
    </source>
</evidence>
<protein>
    <recommendedName>
        <fullName evidence="4">Isochorismate synthase MenF</fullName>
        <ecNumber evidence="4">5.4.4.2</ecNumber>
    </recommendedName>
    <alternativeName>
        <fullName evidence="4">Isochorismate mutase</fullName>
    </alternativeName>
</protein>
<dbReference type="HAMAP" id="MF_01935">
    <property type="entry name" value="MenF"/>
    <property type="match status" value="1"/>
</dbReference>
<dbReference type="InterPro" id="IPR004561">
    <property type="entry name" value="IsoChor_synthase"/>
</dbReference>
<sequence length="467" mass="52305">MAAVTQHDLIERLESAKYKAQLMQKEILVSHRLQVDNVDPLIVFANSNHLYKGQRSFWSDASGELTLVGIGEARKFDVDGDERFAEIREQWGSLIQTQLEDFTTPYKYGTGPMIMGGFSFDTKKFKTPLWTNYADASFVLPVHLYSFFNDQAFLTTNMFVKPDSDIHALFEKAMKARAQILKKSTIPSGLDQSFTLTEIDPEQWKESVADTTAMINKGKIEKVVLAREVIAQADDDISAIVTLSNLLEQQPNSFVFAFERGHKCFLGASPERLVQKQNSEVLSTCLAGSIKRGDFHTEDERLGEQLLNDQKNLEEHAFVVQMIRDALEEIAGTVHIPDGPTLYKGRDIQHLFTPVIVKQASNIPLMDVVERLHPTPALGGFPQAESVEMIRENEKLDRGWYSSPIGWVDLKDQGEFAVAIRSGLINENHVSLFAGCGIVADSNPESEYEETLIKLKPMLSALGGSFE</sequence>
<accession>A0ABS9H073</accession>
<feature type="active site" description="Proton donor" evidence="4">
    <location>
        <position position="271"/>
    </location>
</feature>
<comment type="similarity">
    <text evidence="2 4">Belongs to the isochorismate synthase family.</text>
</comment>
<dbReference type="PANTHER" id="PTHR42839:SF1">
    <property type="entry name" value="ISOCHORISMATE SYNTHASE MENF"/>
    <property type="match status" value="1"/>
</dbReference>
<feature type="binding site" evidence="4">
    <location>
        <position position="450"/>
    </location>
    <ligand>
        <name>Mg(2+)</name>
        <dbReference type="ChEBI" id="CHEBI:18420"/>
    </ligand>
</feature>
<feature type="domain" description="Chorismate-utilising enzyme C-terminal" evidence="5">
    <location>
        <begin position="201"/>
        <end position="454"/>
    </location>
</feature>
<proteinExistence type="inferred from homology"/>
<feature type="binding site" evidence="4">
    <location>
        <position position="315"/>
    </location>
    <ligand>
        <name>Mg(2+)</name>
        <dbReference type="ChEBI" id="CHEBI:18420"/>
    </ligand>
</feature>
<comment type="pathway">
    <text evidence="4">Quinol/quinone metabolism; menaquinone biosynthesis.</text>
</comment>
<dbReference type="InterPro" id="IPR034681">
    <property type="entry name" value="MenF"/>
</dbReference>
<keyword evidence="4" id="KW-0460">Magnesium</keyword>
<comment type="caution">
    <text evidence="6">The sequence shown here is derived from an EMBL/GenBank/DDBJ whole genome shotgun (WGS) entry which is preliminary data.</text>
</comment>
<gene>
    <name evidence="4" type="primary">menF</name>
    <name evidence="6" type="ORF">L2716_11705</name>
</gene>
<evidence type="ECO:0000256" key="4">
    <source>
        <dbReference type="HAMAP-Rule" id="MF_01935"/>
    </source>
</evidence>
<reference evidence="6 7" key="1">
    <citation type="submission" date="2022-01" db="EMBL/GenBank/DDBJ databases">
        <title>Alkalihalobacillus sp. EGI L200015, a novel bacterium isolated from a salt lake sediment.</title>
        <authorList>
            <person name="Gao L."/>
            <person name="Fang B.-Z."/>
            <person name="Li W.-J."/>
        </authorList>
    </citation>
    <scope>NUCLEOTIDE SEQUENCE [LARGE SCALE GENOMIC DNA]</scope>
    <source>
        <strain evidence="6 7">KCTC 12718</strain>
    </source>
</reference>
<evidence type="ECO:0000313" key="6">
    <source>
        <dbReference type="EMBL" id="MCF6138394.1"/>
    </source>
</evidence>
<feature type="active site" description="Proton acceptor" evidence="4">
    <location>
        <position position="222"/>
    </location>
</feature>
<dbReference type="SUPFAM" id="SSF56322">
    <property type="entry name" value="ADC synthase"/>
    <property type="match status" value="1"/>
</dbReference>
<keyword evidence="7" id="KW-1185">Reference proteome</keyword>
<dbReference type="EMBL" id="JAKIJS010000001">
    <property type="protein sequence ID" value="MCF6138394.1"/>
    <property type="molecule type" value="Genomic_DNA"/>
</dbReference>
<name>A0ABS9H073_9BACL</name>
<dbReference type="PANTHER" id="PTHR42839">
    <property type="entry name" value="ISOCHORISMATE SYNTHASE ENTC"/>
    <property type="match status" value="1"/>
</dbReference>
<dbReference type="EC" id="5.4.4.2" evidence="4"/>
<dbReference type="Pfam" id="PF00425">
    <property type="entry name" value="Chorismate_bind"/>
    <property type="match status" value="1"/>
</dbReference>
<dbReference type="InterPro" id="IPR015890">
    <property type="entry name" value="Chorismate_C"/>
</dbReference>
<dbReference type="InterPro" id="IPR005801">
    <property type="entry name" value="ADC_synthase"/>
</dbReference>
<keyword evidence="4" id="KW-0474">Menaquinone biosynthesis</keyword>
<comment type="cofactor">
    <cofactor evidence="4">
        <name>Mg(2+)</name>
        <dbReference type="ChEBI" id="CHEBI:18420"/>
    </cofactor>
</comment>
<keyword evidence="4" id="KW-0479">Metal-binding</keyword>
<dbReference type="RefSeq" id="WP_236334818.1">
    <property type="nucleotide sequence ID" value="NZ_JAKIJS010000001.1"/>
</dbReference>
<dbReference type="Proteomes" id="UP001649381">
    <property type="component" value="Unassembled WGS sequence"/>
</dbReference>
<comment type="pathway">
    <text evidence="4">Quinol/quinone metabolism; 1,4-dihydroxy-2-naphthoate biosynthesis; 1,4-dihydroxy-2-naphthoate from chorismate: step 1/7.</text>
</comment>
<comment type="catalytic activity">
    <reaction evidence="1 4">
        <text>chorismate = isochorismate</text>
        <dbReference type="Rhea" id="RHEA:18985"/>
        <dbReference type="ChEBI" id="CHEBI:29748"/>
        <dbReference type="ChEBI" id="CHEBI:29780"/>
        <dbReference type="EC" id="5.4.4.2"/>
    </reaction>
</comment>
<organism evidence="6 7">
    <name type="scientific">Pseudalkalibacillus berkeleyi</name>
    <dbReference type="NCBI Taxonomy" id="1069813"/>
    <lineage>
        <taxon>Bacteria</taxon>
        <taxon>Bacillati</taxon>
        <taxon>Bacillota</taxon>
        <taxon>Bacilli</taxon>
        <taxon>Bacillales</taxon>
        <taxon>Fictibacillaceae</taxon>
        <taxon>Pseudalkalibacillus</taxon>
    </lineage>
</organism>
<evidence type="ECO:0000259" key="5">
    <source>
        <dbReference type="Pfam" id="PF00425"/>
    </source>
</evidence>
<dbReference type="Gene3D" id="3.60.120.10">
    <property type="entry name" value="Anthranilate synthase"/>
    <property type="match status" value="1"/>
</dbReference>
<keyword evidence="3 4" id="KW-0413">Isomerase</keyword>
<evidence type="ECO:0000256" key="3">
    <source>
        <dbReference type="ARBA" id="ARBA00023235"/>
    </source>
</evidence>
<comment type="function">
    <text evidence="4">Catalyzes the conversion of chorismate to isochorismate.</text>
</comment>